<reference evidence="2 3" key="1">
    <citation type="submission" date="2020-08" db="EMBL/GenBank/DDBJ databases">
        <title>Sequencing the genomes of 1000 actinobacteria strains.</title>
        <authorList>
            <person name="Klenk H.-P."/>
        </authorList>
    </citation>
    <scope>NUCLEOTIDE SEQUENCE [LARGE SCALE GENOMIC DNA]</scope>
    <source>
        <strain evidence="2 3">DSM 45784</strain>
    </source>
</reference>
<dbReference type="Proteomes" id="UP000542210">
    <property type="component" value="Unassembled WGS sequence"/>
</dbReference>
<proteinExistence type="predicted"/>
<name>A0A7W7DDT6_9ACTN</name>
<evidence type="ECO:0000313" key="3">
    <source>
        <dbReference type="Proteomes" id="UP000542210"/>
    </source>
</evidence>
<dbReference type="EMBL" id="JACHND010000001">
    <property type="protein sequence ID" value="MBB4704942.1"/>
    <property type="molecule type" value="Genomic_DNA"/>
</dbReference>
<gene>
    <name evidence="2" type="ORF">BJ982_006486</name>
</gene>
<dbReference type="RefSeq" id="WP_260413885.1">
    <property type="nucleotide sequence ID" value="NZ_BOOV01000006.1"/>
</dbReference>
<evidence type="ECO:0000256" key="1">
    <source>
        <dbReference type="SAM" id="MobiDB-lite"/>
    </source>
</evidence>
<accession>A0A7W7DDT6</accession>
<evidence type="ECO:0000313" key="2">
    <source>
        <dbReference type="EMBL" id="MBB4704942.1"/>
    </source>
</evidence>
<keyword evidence="3" id="KW-1185">Reference proteome</keyword>
<comment type="caution">
    <text evidence="2">The sequence shown here is derived from an EMBL/GenBank/DDBJ whole genome shotgun (WGS) entry which is preliminary data.</text>
</comment>
<sequence length="44" mass="4479">MRSDGAAPRMIFTGAGERSDASTATRLACGDVAAPYGSLTFTPT</sequence>
<organism evidence="2 3">
    <name type="scientific">Sphaerisporangium siamense</name>
    <dbReference type="NCBI Taxonomy" id="795645"/>
    <lineage>
        <taxon>Bacteria</taxon>
        <taxon>Bacillati</taxon>
        <taxon>Actinomycetota</taxon>
        <taxon>Actinomycetes</taxon>
        <taxon>Streptosporangiales</taxon>
        <taxon>Streptosporangiaceae</taxon>
        <taxon>Sphaerisporangium</taxon>
    </lineage>
</organism>
<protein>
    <submittedName>
        <fullName evidence="2">Uncharacterized protein</fullName>
    </submittedName>
</protein>
<feature type="region of interest" description="Disordered" evidence="1">
    <location>
        <begin position="1"/>
        <end position="23"/>
    </location>
</feature>
<dbReference type="AlphaFoldDB" id="A0A7W7DDT6"/>